<evidence type="ECO:0000256" key="7">
    <source>
        <dbReference type="RuleBase" id="RU363032"/>
    </source>
</evidence>
<comment type="similarity">
    <text evidence="7">Belongs to the binding-protein-dependent transport system permease family.</text>
</comment>
<keyword evidence="3" id="KW-1003">Cell membrane</keyword>
<name>A0ABW5RC78_9BACL</name>
<dbReference type="EMBL" id="JBHUMM010000043">
    <property type="protein sequence ID" value="MFD2672670.1"/>
    <property type="molecule type" value="Genomic_DNA"/>
</dbReference>
<feature type="transmembrane region" description="Helical" evidence="7">
    <location>
        <begin position="136"/>
        <end position="158"/>
    </location>
</feature>
<keyword evidence="4 7" id="KW-0812">Transmembrane</keyword>
<comment type="caution">
    <text evidence="9">The sequence shown here is derived from an EMBL/GenBank/DDBJ whole genome shotgun (WGS) entry which is preliminary data.</text>
</comment>
<reference evidence="10" key="1">
    <citation type="journal article" date="2019" name="Int. J. Syst. Evol. Microbiol.">
        <title>The Global Catalogue of Microorganisms (GCM) 10K type strain sequencing project: providing services to taxonomists for standard genome sequencing and annotation.</title>
        <authorList>
            <consortium name="The Broad Institute Genomics Platform"/>
            <consortium name="The Broad Institute Genome Sequencing Center for Infectious Disease"/>
            <person name="Wu L."/>
            <person name="Ma J."/>
        </authorList>
    </citation>
    <scope>NUCLEOTIDE SEQUENCE [LARGE SCALE GENOMIC DNA]</scope>
    <source>
        <strain evidence="10">KCTC 33676</strain>
    </source>
</reference>
<accession>A0ABW5RC78</accession>
<dbReference type="SUPFAM" id="SSF161098">
    <property type="entry name" value="MetI-like"/>
    <property type="match status" value="1"/>
</dbReference>
<keyword evidence="6 7" id="KW-0472">Membrane</keyword>
<keyword evidence="2 7" id="KW-0813">Transport</keyword>
<feature type="transmembrane region" description="Helical" evidence="7">
    <location>
        <begin position="9"/>
        <end position="30"/>
    </location>
</feature>
<dbReference type="InterPro" id="IPR000515">
    <property type="entry name" value="MetI-like"/>
</dbReference>
<proteinExistence type="inferred from homology"/>
<sequence length="273" mass="31036">MKKWIRNGIFYVILISHLLITGYPFIWMFISSFKTNKEYYGDPWGLPAEWQLENFVKAWNEGINDFLFNSTYITFFSVLGTLFVATLVSFYLARRPFKGSGWLLGFFLLAMLIPVQSTLIPLYVMITNLGLYDTFWALFFPYIGFGMPVAVFLIYGFFKQLPGEMEEAAMMDGCTIYGVFWRIFLPLSKPILATVTILSAFSIWNEFVFPLVMISSDSLKPLPLGLMKFRGNFSAEYGTMSASLVISTLPIIVLYLFLQKHITKGVAAGAVKG</sequence>
<keyword evidence="5 7" id="KW-1133">Transmembrane helix</keyword>
<dbReference type="Gene3D" id="1.10.3720.10">
    <property type="entry name" value="MetI-like"/>
    <property type="match status" value="1"/>
</dbReference>
<evidence type="ECO:0000313" key="10">
    <source>
        <dbReference type="Proteomes" id="UP001597497"/>
    </source>
</evidence>
<evidence type="ECO:0000313" key="9">
    <source>
        <dbReference type="EMBL" id="MFD2672670.1"/>
    </source>
</evidence>
<keyword evidence="10" id="KW-1185">Reference proteome</keyword>
<evidence type="ECO:0000256" key="2">
    <source>
        <dbReference type="ARBA" id="ARBA00022448"/>
    </source>
</evidence>
<dbReference type="InterPro" id="IPR035906">
    <property type="entry name" value="MetI-like_sf"/>
</dbReference>
<comment type="subcellular location">
    <subcellularLocation>
        <location evidence="1 7">Cell membrane</location>
        <topology evidence="1 7">Multi-pass membrane protein</topology>
    </subcellularLocation>
</comment>
<feature type="transmembrane region" description="Helical" evidence="7">
    <location>
        <begin position="102"/>
        <end position="124"/>
    </location>
</feature>
<feature type="transmembrane region" description="Helical" evidence="7">
    <location>
        <begin position="237"/>
        <end position="258"/>
    </location>
</feature>
<dbReference type="Proteomes" id="UP001597497">
    <property type="component" value="Unassembled WGS sequence"/>
</dbReference>
<protein>
    <submittedName>
        <fullName evidence="9">Carbohydrate ABC transporter permease</fullName>
    </submittedName>
</protein>
<dbReference type="RefSeq" id="WP_379930236.1">
    <property type="nucleotide sequence ID" value="NZ_JBHUMM010000043.1"/>
</dbReference>
<dbReference type="PROSITE" id="PS50928">
    <property type="entry name" value="ABC_TM1"/>
    <property type="match status" value="1"/>
</dbReference>
<organism evidence="9 10">
    <name type="scientific">Marinicrinis sediminis</name>
    <dbReference type="NCBI Taxonomy" id="1652465"/>
    <lineage>
        <taxon>Bacteria</taxon>
        <taxon>Bacillati</taxon>
        <taxon>Bacillota</taxon>
        <taxon>Bacilli</taxon>
        <taxon>Bacillales</taxon>
        <taxon>Paenibacillaceae</taxon>
    </lineage>
</organism>
<gene>
    <name evidence="9" type="ORF">ACFSUC_13970</name>
</gene>
<evidence type="ECO:0000256" key="5">
    <source>
        <dbReference type="ARBA" id="ARBA00022989"/>
    </source>
</evidence>
<dbReference type="PANTHER" id="PTHR43744">
    <property type="entry name" value="ABC TRANSPORTER PERMEASE PROTEIN MG189-RELATED-RELATED"/>
    <property type="match status" value="1"/>
</dbReference>
<evidence type="ECO:0000259" key="8">
    <source>
        <dbReference type="PROSITE" id="PS50928"/>
    </source>
</evidence>
<evidence type="ECO:0000256" key="4">
    <source>
        <dbReference type="ARBA" id="ARBA00022692"/>
    </source>
</evidence>
<evidence type="ECO:0000256" key="3">
    <source>
        <dbReference type="ARBA" id="ARBA00022475"/>
    </source>
</evidence>
<dbReference type="CDD" id="cd06261">
    <property type="entry name" value="TM_PBP2"/>
    <property type="match status" value="1"/>
</dbReference>
<dbReference type="PANTHER" id="PTHR43744:SF12">
    <property type="entry name" value="ABC TRANSPORTER PERMEASE PROTEIN MG189-RELATED"/>
    <property type="match status" value="1"/>
</dbReference>
<feature type="transmembrane region" description="Helical" evidence="7">
    <location>
        <begin position="72"/>
        <end position="93"/>
    </location>
</feature>
<feature type="domain" description="ABC transmembrane type-1" evidence="8">
    <location>
        <begin position="67"/>
        <end position="258"/>
    </location>
</feature>
<evidence type="ECO:0000256" key="6">
    <source>
        <dbReference type="ARBA" id="ARBA00023136"/>
    </source>
</evidence>
<dbReference type="Pfam" id="PF00528">
    <property type="entry name" value="BPD_transp_1"/>
    <property type="match status" value="1"/>
</dbReference>
<evidence type="ECO:0000256" key="1">
    <source>
        <dbReference type="ARBA" id="ARBA00004651"/>
    </source>
</evidence>
<feature type="transmembrane region" description="Helical" evidence="7">
    <location>
        <begin position="179"/>
        <end position="204"/>
    </location>
</feature>